<accession>A0AAW0X353</accession>
<name>A0AAW0X353_CHEQU</name>
<gene>
    <name evidence="1" type="ORF">OTU49_006038</name>
</gene>
<evidence type="ECO:0000313" key="2">
    <source>
        <dbReference type="Proteomes" id="UP001445076"/>
    </source>
</evidence>
<dbReference type="EMBL" id="JARKIK010000051">
    <property type="protein sequence ID" value="KAK8734146.1"/>
    <property type="molecule type" value="Genomic_DNA"/>
</dbReference>
<organism evidence="1 2">
    <name type="scientific">Cherax quadricarinatus</name>
    <name type="common">Australian red claw crayfish</name>
    <dbReference type="NCBI Taxonomy" id="27406"/>
    <lineage>
        <taxon>Eukaryota</taxon>
        <taxon>Metazoa</taxon>
        <taxon>Ecdysozoa</taxon>
        <taxon>Arthropoda</taxon>
        <taxon>Crustacea</taxon>
        <taxon>Multicrustacea</taxon>
        <taxon>Malacostraca</taxon>
        <taxon>Eumalacostraca</taxon>
        <taxon>Eucarida</taxon>
        <taxon>Decapoda</taxon>
        <taxon>Pleocyemata</taxon>
        <taxon>Astacidea</taxon>
        <taxon>Parastacoidea</taxon>
        <taxon>Parastacidae</taxon>
        <taxon>Cherax</taxon>
    </lineage>
</organism>
<protein>
    <submittedName>
        <fullName evidence="1">Uncharacterized protein</fullName>
    </submittedName>
</protein>
<evidence type="ECO:0000313" key="1">
    <source>
        <dbReference type="EMBL" id="KAK8734146.1"/>
    </source>
</evidence>
<reference evidence="1 2" key="1">
    <citation type="journal article" date="2024" name="BMC Genomics">
        <title>Genome assembly of redclaw crayfish (Cherax quadricarinatus) provides insights into its immune adaptation and hypoxia tolerance.</title>
        <authorList>
            <person name="Liu Z."/>
            <person name="Zheng J."/>
            <person name="Li H."/>
            <person name="Fang K."/>
            <person name="Wang S."/>
            <person name="He J."/>
            <person name="Zhou D."/>
            <person name="Weng S."/>
            <person name="Chi M."/>
            <person name="Gu Z."/>
            <person name="He J."/>
            <person name="Li F."/>
            <person name="Wang M."/>
        </authorList>
    </citation>
    <scope>NUCLEOTIDE SEQUENCE [LARGE SCALE GENOMIC DNA]</scope>
    <source>
        <strain evidence="1">ZL_2023a</strain>
    </source>
</reference>
<comment type="caution">
    <text evidence="1">The sequence shown here is derived from an EMBL/GenBank/DDBJ whole genome shotgun (WGS) entry which is preliminary data.</text>
</comment>
<proteinExistence type="predicted"/>
<sequence length="331" mass="39013">MHCSVNVLKDYNVYNPSLNIVKHLMRAKDFQLTKSVYDHFIEQYQYDESVSLKDLYMFLLKNYIALRFSKPVHEVELLFEKDWLPKWKRLSAYIWICNVIINMLQLDFSTVLDNKTLLDLDPVKVTELLDKHPYIGTSSVKDIIVNFPSFLSIPITNIDIWNNMLKKYGVTAFKFNKEALVFFKSHAFKDVEERLNVLVRLPEWQGVERKTSVRQTLISQELSAYVAQELNIQQEEARELLHKDLKTKFGVNNIKRVLNLLFDFGFTREQVINGTIVLNFEHSIVEQGLREFPSRPETQPFDEWMENPLVLHLLAYCIKKDVPHLDVSIKR</sequence>
<dbReference type="AlphaFoldDB" id="A0AAW0X353"/>
<keyword evidence="2" id="KW-1185">Reference proteome</keyword>
<dbReference type="Proteomes" id="UP001445076">
    <property type="component" value="Unassembled WGS sequence"/>
</dbReference>